<proteinExistence type="inferred from homology"/>
<dbReference type="InterPro" id="IPR029062">
    <property type="entry name" value="Class_I_gatase-like"/>
</dbReference>
<dbReference type="Gene3D" id="3.40.50.880">
    <property type="match status" value="1"/>
</dbReference>
<evidence type="ECO:0000313" key="6">
    <source>
        <dbReference type="Proteomes" id="UP000031167"/>
    </source>
</evidence>
<dbReference type="InterPro" id="IPR002818">
    <property type="entry name" value="DJ-1/PfpI"/>
</dbReference>
<dbReference type="GO" id="GO:0019243">
    <property type="term" value="P:methylglyoxal catabolic process to D-lactate via S-lactoyl-glutathione"/>
    <property type="evidence" value="ECO:0007669"/>
    <property type="project" value="TreeGrafter"/>
</dbReference>
<dbReference type="CDD" id="cd03141">
    <property type="entry name" value="GATase1_Hsp31_like"/>
    <property type="match status" value="1"/>
</dbReference>
<sequence>MMKTKKVLFVTTSFDQVQTNGKKTGLWIEEFATPYYALSLEGVEITVATPNGGNTPIDPKSTQPEYVTASVKKFYSDPVAQKKLAQTMALKDVKAEDYDAVFYPGGHGPMWDLPDNPYSIALITSFYQNGKPIALVCHGPAALKNVTDKKGVSLVKGRKISAYTNTEESTGQTLDMVPFSLEDMIKSKGAQYVRGEDWKPYSVQDGLLITGQNPASAEAVAKQLISTLNK</sequence>
<evidence type="ECO:0000256" key="2">
    <source>
        <dbReference type="ARBA" id="ARBA00023239"/>
    </source>
</evidence>
<keyword evidence="2" id="KW-0456">Lyase</keyword>
<dbReference type="GO" id="GO:0019172">
    <property type="term" value="F:glyoxalase III activity"/>
    <property type="evidence" value="ECO:0007669"/>
    <property type="project" value="TreeGrafter"/>
</dbReference>
<dbReference type="Proteomes" id="UP000031167">
    <property type="component" value="Unassembled WGS sequence"/>
</dbReference>
<evidence type="ECO:0000256" key="3">
    <source>
        <dbReference type="ARBA" id="ARBA00038493"/>
    </source>
</evidence>
<accession>A0A0B4CYD4</accession>
<dbReference type="STRING" id="363331.RM51_17735"/>
<organism evidence="5 6">
    <name type="scientific">Chryseobacterium taiwanense</name>
    <dbReference type="NCBI Taxonomy" id="363331"/>
    <lineage>
        <taxon>Bacteria</taxon>
        <taxon>Pseudomonadati</taxon>
        <taxon>Bacteroidota</taxon>
        <taxon>Flavobacteriia</taxon>
        <taxon>Flavobacteriales</taxon>
        <taxon>Weeksellaceae</taxon>
        <taxon>Chryseobacterium group</taxon>
        <taxon>Chryseobacterium</taxon>
    </lineage>
</organism>
<evidence type="ECO:0000256" key="1">
    <source>
        <dbReference type="ARBA" id="ARBA00023016"/>
    </source>
</evidence>
<dbReference type="GO" id="GO:0016740">
    <property type="term" value="F:transferase activity"/>
    <property type="evidence" value="ECO:0007669"/>
    <property type="project" value="UniProtKB-KW"/>
</dbReference>
<gene>
    <name evidence="5" type="ORF">RM51_17735</name>
</gene>
<dbReference type="AlphaFoldDB" id="A0A0B4CYD4"/>
<dbReference type="InterPro" id="IPR050325">
    <property type="entry name" value="Prot/Nucl_acid_deglycase"/>
</dbReference>
<feature type="domain" description="DJ-1/PfpI" evidence="4">
    <location>
        <begin position="30"/>
        <end position="226"/>
    </location>
</feature>
<protein>
    <submittedName>
        <fullName evidence="5">Dimethylallyltransferase</fullName>
    </submittedName>
</protein>
<comment type="similarity">
    <text evidence="3">Belongs to the peptidase C56 family. HSP31-like subfamily.</text>
</comment>
<dbReference type="PANTHER" id="PTHR48094:SF11">
    <property type="entry name" value="GLUTATHIONE-INDEPENDENT GLYOXALASE HSP31-RELATED"/>
    <property type="match status" value="1"/>
</dbReference>
<keyword evidence="1" id="KW-0346">Stress response</keyword>
<reference evidence="5 6" key="1">
    <citation type="submission" date="2014-12" db="EMBL/GenBank/DDBJ databases">
        <title>Genome sequencing of Chryseobacterium taiwanense TPW19.</title>
        <authorList>
            <person name="Tan P.W."/>
            <person name="Chan K.-G."/>
        </authorList>
    </citation>
    <scope>NUCLEOTIDE SEQUENCE [LARGE SCALE GENOMIC DNA]</scope>
    <source>
        <strain evidence="5 6">TPW19</strain>
    </source>
</reference>
<keyword evidence="5" id="KW-0808">Transferase</keyword>
<name>A0A0B4CYD4_9FLAO</name>
<dbReference type="GO" id="GO:0005737">
    <property type="term" value="C:cytoplasm"/>
    <property type="evidence" value="ECO:0007669"/>
    <property type="project" value="TreeGrafter"/>
</dbReference>
<dbReference type="EMBL" id="JWTA01000020">
    <property type="protein sequence ID" value="KIC61352.1"/>
    <property type="molecule type" value="Genomic_DNA"/>
</dbReference>
<evidence type="ECO:0000313" key="5">
    <source>
        <dbReference type="EMBL" id="KIC61352.1"/>
    </source>
</evidence>
<dbReference type="PANTHER" id="PTHR48094">
    <property type="entry name" value="PROTEIN/NUCLEIC ACID DEGLYCASE DJ-1-RELATED"/>
    <property type="match status" value="1"/>
</dbReference>
<keyword evidence="6" id="KW-1185">Reference proteome</keyword>
<comment type="caution">
    <text evidence="5">The sequence shown here is derived from an EMBL/GenBank/DDBJ whole genome shotgun (WGS) entry which is preliminary data.</text>
</comment>
<dbReference type="Pfam" id="PF01965">
    <property type="entry name" value="DJ-1_PfpI"/>
    <property type="match status" value="1"/>
</dbReference>
<dbReference type="SUPFAM" id="SSF52317">
    <property type="entry name" value="Class I glutamine amidotransferase-like"/>
    <property type="match status" value="1"/>
</dbReference>
<evidence type="ECO:0000259" key="4">
    <source>
        <dbReference type="Pfam" id="PF01965"/>
    </source>
</evidence>